<reference evidence="9 10" key="1">
    <citation type="submission" date="2024-01" db="EMBL/GenBank/DDBJ databases">
        <title>Genome assemblies of Stephania.</title>
        <authorList>
            <person name="Yang L."/>
        </authorList>
    </citation>
    <scope>NUCLEOTIDE SEQUENCE [LARGE SCALE GENOMIC DNA]</scope>
    <source>
        <strain evidence="9">QJT</strain>
        <tissue evidence="9">Leaf</tissue>
    </source>
</reference>
<feature type="chain" id="PRO_5042862635" description="Cytochrome P450" evidence="8">
    <location>
        <begin position="17"/>
        <end position="129"/>
    </location>
</feature>
<comment type="subcellular location">
    <subcellularLocation>
        <location evidence="1">Membrane</location>
        <topology evidence="1">Single-pass membrane protein</topology>
    </subcellularLocation>
</comment>
<keyword evidence="4" id="KW-1133">Transmembrane helix</keyword>
<evidence type="ECO:0000256" key="2">
    <source>
        <dbReference type="ARBA" id="ARBA00010617"/>
    </source>
</evidence>
<proteinExistence type="inferred from homology"/>
<evidence type="ECO:0000256" key="4">
    <source>
        <dbReference type="ARBA" id="ARBA00022989"/>
    </source>
</evidence>
<dbReference type="AlphaFoldDB" id="A0AAP0NUV4"/>
<keyword evidence="7" id="KW-0349">Heme</keyword>
<dbReference type="GO" id="GO:0016020">
    <property type="term" value="C:membrane"/>
    <property type="evidence" value="ECO:0007669"/>
    <property type="project" value="UniProtKB-SubCell"/>
</dbReference>
<keyword evidence="8" id="KW-0732">Signal</keyword>
<evidence type="ECO:0008006" key="11">
    <source>
        <dbReference type="Google" id="ProtNLM"/>
    </source>
</evidence>
<dbReference type="GO" id="GO:0005506">
    <property type="term" value="F:iron ion binding"/>
    <property type="evidence" value="ECO:0007669"/>
    <property type="project" value="InterPro"/>
</dbReference>
<sequence length="129" mass="14807">MRFMVSCFTVVVNAWAIQRDPSICGEEADKYIPERFMIRAADYEEQSFVFIPFSSGRRTCLGRDFAIVENEHALANISYWFDWKLPGDAEVETLDMHETSGVANTKRVANTKKIPLELVPSLHFPEFDP</sequence>
<keyword evidence="6" id="KW-0472">Membrane</keyword>
<evidence type="ECO:0000256" key="6">
    <source>
        <dbReference type="ARBA" id="ARBA00023136"/>
    </source>
</evidence>
<evidence type="ECO:0000313" key="10">
    <source>
        <dbReference type="Proteomes" id="UP001417504"/>
    </source>
</evidence>
<keyword evidence="7" id="KW-0408">Iron</keyword>
<evidence type="ECO:0000256" key="8">
    <source>
        <dbReference type="SAM" id="SignalP"/>
    </source>
</evidence>
<name>A0AAP0NUV4_9MAGN</name>
<evidence type="ECO:0000313" key="9">
    <source>
        <dbReference type="EMBL" id="KAK9117356.1"/>
    </source>
</evidence>
<feature type="signal peptide" evidence="8">
    <location>
        <begin position="1"/>
        <end position="16"/>
    </location>
</feature>
<accession>A0AAP0NUV4</accession>
<evidence type="ECO:0000256" key="3">
    <source>
        <dbReference type="ARBA" id="ARBA00022692"/>
    </source>
</evidence>
<evidence type="ECO:0000256" key="7">
    <source>
        <dbReference type="RuleBase" id="RU000461"/>
    </source>
</evidence>
<dbReference type="GO" id="GO:0044550">
    <property type="term" value="P:secondary metabolite biosynthetic process"/>
    <property type="evidence" value="ECO:0007669"/>
    <property type="project" value="UniProtKB-ARBA"/>
</dbReference>
<dbReference type="GO" id="GO:0016705">
    <property type="term" value="F:oxidoreductase activity, acting on paired donors, with incorporation or reduction of molecular oxygen"/>
    <property type="evidence" value="ECO:0007669"/>
    <property type="project" value="InterPro"/>
</dbReference>
<dbReference type="EMBL" id="JBBNAE010000006">
    <property type="protein sequence ID" value="KAK9117356.1"/>
    <property type="molecule type" value="Genomic_DNA"/>
</dbReference>
<keyword evidence="10" id="KW-1185">Reference proteome</keyword>
<comment type="similarity">
    <text evidence="2 7">Belongs to the cytochrome P450 family.</text>
</comment>
<evidence type="ECO:0000256" key="5">
    <source>
        <dbReference type="ARBA" id="ARBA00023002"/>
    </source>
</evidence>
<keyword evidence="5 7" id="KW-0560">Oxidoreductase</keyword>
<keyword evidence="7" id="KW-0503">Monooxygenase</keyword>
<dbReference type="InterPro" id="IPR017972">
    <property type="entry name" value="Cyt_P450_CS"/>
</dbReference>
<dbReference type="InterPro" id="IPR036396">
    <property type="entry name" value="Cyt_P450_sf"/>
</dbReference>
<dbReference type="InterPro" id="IPR001128">
    <property type="entry name" value="Cyt_P450"/>
</dbReference>
<dbReference type="InterPro" id="IPR050193">
    <property type="entry name" value="Cytochrome_P450_71"/>
</dbReference>
<gene>
    <name evidence="9" type="ORF">Sjap_016303</name>
</gene>
<comment type="caution">
    <text evidence="9">The sequence shown here is derived from an EMBL/GenBank/DDBJ whole genome shotgun (WGS) entry which is preliminary data.</text>
</comment>
<dbReference type="PANTHER" id="PTHR47956:SF10">
    <property type="entry name" value="CYTOCHROME P450 FAMILY 71 PROTEIN"/>
    <property type="match status" value="1"/>
</dbReference>
<keyword evidence="3" id="KW-0812">Transmembrane</keyword>
<dbReference type="GO" id="GO:0004497">
    <property type="term" value="F:monooxygenase activity"/>
    <property type="evidence" value="ECO:0007669"/>
    <property type="project" value="UniProtKB-KW"/>
</dbReference>
<dbReference type="Gene3D" id="1.10.630.10">
    <property type="entry name" value="Cytochrome P450"/>
    <property type="match status" value="1"/>
</dbReference>
<dbReference type="PANTHER" id="PTHR47956">
    <property type="entry name" value="CYTOCHROME P450 71B11-RELATED"/>
    <property type="match status" value="1"/>
</dbReference>
<evidence type="ECO:0000256" key="1">
    <source>
        <dbReference type="ARBA" id="ARBA00004167"/>
    </source>
</evidence>
<dbReference type="SUPFAM" id="SSF48264">
    <property type="entry name" value="Cytochrome P450"/>
    <property type="match status" value="1"/>
</dbReference>
<keyword evidence="7" id="KW-0479">Metal-binding</keyword>
<organism evidence="9 10">
    <name type="scientific">Stephania japonica</name>
    <dbReference type="NCBI Taxonomy" id="461633"/>
    <lineage>
        <taxon>Eukaryota</taxon>
        <taxon>Viridiplantae</taxon>
        <taxon>Streptophyta</taxon>
        <taxon>Embryophyta</taxon>
        <taxon>Tracheophyta</taxon>
        <taxon>Spermatophyta</taxon>
        <taxon>Magnoliopsida</taxon>
        <taxon>Ranunculales</taxon>
        <taxon>Menispermaceae</taxon>
        <taxon>Menispermoideae</taxon>
        <taxon>Cissampelideae</taxon>
        <taxon>Stephania</taxon>
    </lineage>
</organism>
<dbReference type="Pfam" id="PF00067">
    <property type="entry name" value="p450"/>
    <property type="match status" value="1"/>
</dbReference>
<protein>
    <recommendedName>
        <fullName evidence="11">Cytochrome P450</fullName>
    </recommendedName>
</protein>
<dbReference type="PROSITE" id="PS00086">
    <property type="entry name" value="CYTOCHROME_P450"/>
    <property type="match status" value="1"/>
</dbReference>
<dbReference type="Proteomes" id="UP001417504">
    <property type="component" value="Unassembled WGS sequence"/>
</dbReference>
<dbReference type="GO" id="GO:0020037">
    <property type="term" value="F:heme binding"/>
    <property type="evidence" value="ECO:0007669"/>
    <property type="project" value="InterPro"/>
</dbReference>